<dbReference type="AlphaFoldDB" id="A0AA41R1M2"/>
<proteinExistence type="predicted"/>
<evidence type="ECO:0000259" key="1">
    <source>
        <dbReference type="Pfam" id="PF04965"/>
    </source>
</evidence>
<dbReference type="Gene3D" id="3.10.450.40">
    <property type="match status" value="1"/>
</dbReference>
<organism evidence="2 3">
    <name type="scientific">Desulfatitalea alkaliphila</name>
    <dbReference type="NCBI Taxonomy" id="2929485"/>
    <lineage>
        <taxon>Bacteria</taxon>
        <taxon>Pseudomonadati</taxon>
        <taxon>Thermodesulfobacteriota</taxon>
        <taxon>Desulfobacteria</taxon>
        <taxon>Desulfobacterales</taxon>
        <taxon>Desulfosarcinaceae</taxon>
        <taxon>Desulfatitalea</taxon>
    </lineage>
</organism>
<dbReference type="Pfam" id="PF04965">
    <property type="entry name" value="GPW_gp25"/>
    <property type="match status" value="1"/>
</dbReference>
<reference evidence="2" key="1">
    <citation type="submission" date="2022-04" db="EMBL/GenBank/DDBJ databases">
        <title>Desulfatitalea alkaliphila sp. nov., a novel anaerobic sulfate-reducing bacterium isolated from terrestrial mud volcano, Taman Peninsula, Russia.</title>
        <authorList>
            <person name="Khomyakova M.A."/>
            <person name="Merkel A.Y."/>
            <person name="Slobodkin A.I."/>
        </authorList>
    </citation>
    <scope>NUCLEOTIDE SEQUENCE</scope>
    <source>
        <strain evidence="2">M08but</strain>
    </source>
</reference>
<dbReference type="EMBL" id="JALJRB010000004">
    <property type="protein sequence ID" value="MCJ8500103.1"/>
    <property type="molecule type" value="Genomic_DNA"/>
</dbReference>
<keyword evidence="3" id="KW-1185">Reference proteome</keyword>
<name>A0AA41R1M2_9BACT</name>
<accession>A0AA41R1M2</accession>
<dbReference type="RefSeq" id="WP_246903878.1">
    <property type="nucleotide sequence ID" value="NZ_JALJRB010000004.1"/>
</dbReference>
<gene>
    <name evidence="2" type="ORF">MRX98_05915</name>
</gene>
<dbReference type="InterPro" id="IPR007048">
    <property type="entry name" value="IraD/Gp25-like"/>
</dbReference>
<comment type="caution">
    <text evidence="2">The sequence shown here is derived from an EMBL/GenBank/DDBJ whole genome shotgun (WGS) entry which is preliminary data.</text>
</comment>
<evidence type="ECO:0000313" key="2">
    <source>
        <dbReference type="EMBL" id="MCJ8500103.1"/>
    </source>
</evidence>
<sequence>MDQTSPVKKNQHIPGPPLGWPLLPVPDNGTLAFPVPADSIKQSIRIILLTRPGEQLMRPAFGAGLSRFLHLPNTLETRRQIQETVLDALTRWEQRITVRRVEVWEDEATPEAVRIEIAYKIRRTGEPVTTTVTLNLGS</sequence>
<evidence type="ECO:0000313" key="3">
    <source>
        <dbReference type="Proteomes" id="UP001165427"/>
    </source>
</evidence>
<dbReference type="SUPFAM" id="SSF160719">
    <property type="entry name" value="gpW/gp25-like"/>
    <property type="match status" value="1"/>
</dbReference>
<dbReference type="Proteomes" id="UP001165427">
    <property type="component" value="Unassembled WGS sequence"/>
</dbReference>
<protein>
    <submittedName>
        <fullName evidence="2">GPW/gp25 family protein</fullName>
    </submittedName>
</protein>
<feature type="domain" description="IraD/Gp25-like" evidence="1">
    <location>
        <begin position="38"/>
        <end position="124"/>
    </location>
</feature>